<keyword evidence="2" id="KW-0169">Cobalamin biosynthesis</keyword>
<keyword evidence="5" id="KW-1185">Reference proteome</keyword>
<evidence type="ECO:0000256" key="1">
    <source>
        <dbReference type="ARBA" id="ARBA00004953"/>
    </source>
</evidence>
<dbReference type="PANTHER" id="PTHR36925:SF1">
    <property type="entry name" value="COBALT-PRECORRIN-6A REDUCTASE"/>
    <property type="match status" value="1"/>
</dbReference>
<evidence type="ECO:0000313" key="4">
    <source>
        <dbReference type="EMBL" id="GLR65354.1"/>
    </source>
</evidence>
<dbReference type="PROSITE" id="PS51014">
    <property type="entry name" value="COBK_CBIJ"/>
    <property type="match status" value="1"/>
</dbReference>
<accession>A0ABQ6A5F1</accession>
<evidence type="ECO:0000256" key="3">
    <source>
        <dbReference type="ARBA" id="ARBA00023002"/>
    </source>
</evidence>
<keyword evidence="3" id="KW-0560">Oxidoreductase</keyword>
<dbReference type="Proteomes" id="UP001156641">
    <property type="component" value="Unassembled WGS sequence"/>
</dbReference>
<dbReference type="PANTHER" id="PTHR36925">
    <property type="entry name" value="COBALT-PRECORRIN-6A REDUCTASE"/>
    <property type="match status" value="1"/>
</dbReference>
<organism evidence="4 5">
    <name type="scientific">Acidocella aquatica</name>
    <dbReference type="NCBI Taxonomy" id="1922313"/>
    <lineage>
        <taxon>Bacteria</taxon>
        <taxon>Pseudomonadati</taxon>
        <taxon>Pseudomonadota</taxon>
        <taxon>Alphaproteobacteria</taxon>
        <taxon>Acetobacterales</taxon>
        <taxon>Acidocellaceae</taxon>
        <taxon>Acidocella</taxon>
    </lineage>
</organism>
<comment type="pathway">
    <text evidence="1">Cofactor biosynthesis; adenosylcobalamin biosynthesis.</text>
</comment>
<dbReference type="InterPro" id="IPR003723">
    <property type="entry name" value="Precorrin-6x_reduct"/>
</dbReference>
<sequence>MPQLKLLILGGTGEASALAALLAGNPDFSPTLSLAGRTAAPRLPEIPWRSGGFGGIPGLTRYLLAHGIQALIVATHPFAVQMRANAAAAARATKIPVLMIERPAWQAETGDHWVPVPGMAEAAAALGKTPRRVLLTIGRKDLAPFVAAAWHDYTIRSVDAPSSDDLPPRANIITARGPFTEAADRQMLIEHRIDIIVTKNSGGEATSSKLLAARALNLPIIMVARPAWPDITGLNAATTEDAPGALAWLQAVRHAASPAKRGV</sequence>
<evidence type="ECO:0000313" key="5">
    <source>
        <dbReference type="Proteomes" id="UP001156641"/>
    </source>
</evidence>
<dbReference type="RefSeq" id="WP_284255852.1">
    <property type="nucleotide sequence ID" value="NZ_BSOS01000003.1"/>
</dbReference>
<protein>
    <submittedName>
        <fullName evidence="4">Precorrin-6A reductase</fullName>
    </submittedName>
</protein>
<dbReference type="NCBIfam" id="NF005968">
    <property type="entry name" value="PRK08057.1-2"/>
    <property type="match status" value="1"/>
</dbReference>
<evidence type="ECO:0000256" key="2">
    <source>
        <dbReference type="ARBA" id="ARBA00022573"/>
    </source>
</evidence>
<comment type="caution">
    <text evidence="4">The sequence shown here is derived from an EMBL/GenBank/DDBJ whole genome shotgun (WGS) entry which is preliminary data.</text>
</comment>
<reference evidence="5" key="1">
    <citation type="journal article" date="2019" name="Int. J. Syst. Evol. Microbiol.">
        <title>The Global Catalogue of Microorganisms (GCM) 10K type strain sequencing project: providing services to taxonomists for standard genome sequencing and annotation.</title>
        <authorList>
            <consortium name="The Broad Institute Genomics Platform"/>
            <consortium name="The Broad Institute Genome Sequencing Center for Infectious Disease"/>
            <person name="Wu L."/>
            <person name="Ma J."/>
        </authorList>
    </citation>
    <scope>NUCLEOTIDE SEQUENCE [LARGE SCALE GENOMIC DNA]</scope>
    <source>
        <strain evidence="5">NBRC 112502</strain>
    </source>
</reference>
<proteinExistence type="predicted"/>
<gene>
    <name evidence="4" type="ORF">GCM10010909_00320</name>
</gene>
<name>A0ABQ6A5F1_9PROT</name>
<dbReference type="Pfam" id="PF02571">
    <property type="entry name" value="CbiJ"/>
    <property type="match status" value="1"/>
</dbReference>
<dbReference type="EMBL" id="BSOS01000003">
    <property type="protein sequence ID" value="GLR65354.1"/>
    <property type="molecule type" value="Genomic_DNA"/>
</dbReference>